<gene>
    <name evidence="1" type="ORF">CCAP1982_LOCUS13700</name>
</gene>
<dbReference type="AlphaFoldDB" id="A0A811V2R0"/>
<keyword evidence="2" id="KW-1185">Reference proteome</keyword>
<name>A0A811V2R0_CERCA</name>
<protein>
    <submittedName>
        <fullName evidence="1">(Mediterranean fruit fly) hypothetical protein</fullName>
    </submittedName>
</protein>
<accession>A0A811V2R0</accession>
<reference evidence="1" key="1">
    <citation type="submission" date="2020-11" db="EMBL/GenBank/DDBJ databases">
        <authorList>
            <person name="Whitehead M."/>
        </authorList>
    </citation>
    <scope>NUCLEOTIDE SEQUENCE</scope>
    <source>
        <strain evidence="1">EGII</strain>
    </source>
</reference>
<dbReference type="Proteomes" id="UP000606786">
    <property type="component" value="Unassembled WGS sequence"/>
</dbReference>
<evidence type="ECO:0000313" key="1">
    <source>
        <dbReference type="EMBL" id="CAD7005340.1"/>
    </source>
</evidence>
<proteinExistence type="predicted"/>
<evidence type="ECO:0000313" key="2">
    <source>
        <dbReference type="Proteomes" id="UP000606786"/>
    </source>
</evidence>
<comment type="caution">
    <text evidence="1">The sequence shown here is derived from an EMBL/GenBank/DDBJ whole genome shotgun (WGS) entry which is preliminary data.</text>
</comment>
<sequence>MYAISQQYNANNCKSRSVLTNQSRILMNLDFAKAMEIFMLCTIYLAPECRSREKTFAVALDFTIIGPSKLKSLIGEDKGCGD</sequence>
<organism evidence="1 2">
    <name type="scientific">Ceratitis capitata</name>
    <name type="common">Mediterranean fruit fly</name>
    <name type="synonym">Tephritis capitata</name>
    <dbReference type="NCBI Taxonomy" id="7213"/>
    <lineage>
        <taxon>Eukaryota</taxon>
        <taxon>Metazoa</taxon>
        <taxon>Ecdysozoa</taxon>
        <taxon>Arthropoda</taxon>
        <taxon>Hexapoda</taxon>
        <taxon>Insecta</taxon>
        <taxon>Pterygota</taxon>
        <taxon>Neoptera</taxon>
        <taxon>Endopterygota</taxon>
        <taxon>Diptera</taxon>
        <taxon>Brachycera</taxon>
        <taxon>Muscomorpha</taxon>
        <taxon>Tephritoidea</taxon>
        <taxon>Tephritidae</taxon>
        <taxon>Ceratitis</taxon>
        <taxon>Ceratitis</taxon>
    </lineage>
</organism>
<dbReference type="EMBL" id="CAJHJT010000034">
    <property type="protein sequence ID" value="CAD7005340.1"/>
    <property type="molecule type" value="Genomic_DNA"/>
</dbReference>